<sequence length="112" mass="11991">MWMLPKIEPELELSKVLGKVFAGNPNVRPTNAALQLSPKAFNGVGMSIAAYPLLGGMFHHQMLVGVLPQSFIGGPFIGADGRSRLNEFGDVGEQGFDACVWHDAGNDITIPL</sequence>
<comment type="caution">
    <text evidence="1">The sequence shown here is derived from an EMBL/GenBank/DDBJ whole genome shotgun (WGS) entry which is preliminary data.</text>
</comment>
<name>A0A0F9AL43_9ZZZZ</name>
<evidence type="ECO:0000313" key="1">
    <source>
        <dbReference type="EMBL" id="KKK79219.1"/>
    </source>
</evidence>
<protein>
    <submittedName>
        <fullName evidence="1">Uncharacterized protein</fullName>
    </submittedName>
</protein>
<organism evidence="1">
    <name type="scientific">marine sediment metagenome</name>
    <dbReference type="NCBI Taxonomy" id="412755"/>
    <lineage>
        <taxon>unclassified sequences</taxon>
        <taxon>metagenomes</taxon>
        <taxon>ecological metagenomes</taxon>
    </lineage>
</organism>
<accession>A0A0F9AL43</accession>
<dbReference type="AlphaFoldDB" id="A0A0F9AL43"/>
<feature type="non-terminal residue" evidence="1">
    <location>
        <position position="112"/>
    </location>
</feature>
<gene>
    <name evidence="1" type="ORF">LCGC14_2835730</name>
</gene>
<dbReference type="EMBL" id="LAZR01054128">
    <property type="protein sequence ID" value="KKK79219.1"/>
    <property type="molecule type" value="Genomic_DNA"/>
</dbReference>
<reference evidence="1" key="1">
    <citation type="journal article" date="2015" name="Nature">
        <title>Complex archaea that bridge the gap between prokaryotes and eukaryotes.</title>
        <authorList>
            <person name="Spang A."/>
            <person name="Saw J.H."/>
            <person name="Jorgensen S.L."/>
            <person name="Zaremba-Niedzwiedzka K."/>
            <person name="Martijn J."/>
            <person name="Lind A.E."/>
            <person name="van Eijk R."/>
            <person name="Schleper C."/>
            <person name="Guy L."/>
            <person name="Ettema T.J."/>
        </authorList>
    </citation>
    <scope>NUCLEOTIDE SEQUENCE</scope>
</reference>
<proteinExistence type="predicted"/>